<name>A0A1R4A8W8_9ARCH</name>
<sequence>MNEGEKMGNEEVKDGEILFVYESKMNNPNGDPDNENIPRMDYSTGTNLVSDVRLKRYIRDYFSDNLKEDKNDIFVKRVEKVQNSTERAKDFNTDPDEIINRCIDIRMFGATITLKSDKGKSDTSAKGKSIKLTGPVQFTWAYSLNQVELVNSYSITTTFSSESGKQQGSMGKDYRVYYSLLAFYGVISSKRAKESKFTDEDLRNLDNAMIMALQSQTTRTKIGQSPLLYLRTEYDKPKFIGDFREYVKLNQGSKPIRSSEDYSLNLESLIQEIKANKECDLAKIWINKRLNVGDRKFLGEKPFNLTNLNE</sequence>
<dbReference type="InterPro" id="IPR013419">
    <property type="entry name" value="CRISPR-assoc_prot_Cas7/Csh2"/>
</dbReference>
<organism evidence="1 2">
    <name type="scientific">Cuniculiplasma divulgatum</name>
    <dbReference type="NCBI Taxonomy" id="1673428"/>
    <lineage>
        <taxon>Archaea</taxon>
        <taxon>Methanobacteriati</taxon>
        <taxon>Thermoplasmatota</taxon>
        <taxon>Thermoplasmata</taxon>
        <taxon>Thermoplasmatales</taxon>
        <taxon>Cuniculiplasmataceae</taxon>
        <taxon>Cuniculiplasma</taxon>
    </lineage>
</organism>
<protein>
    <submittedName>
        <fullName evidence="1">CRISPR-associated pre-crRNA-binding protein Cas7</fullName>
    </submittedName>
</protein>
<dbReference type="InterPro" id="IPR006482">
    <property type="entry name" value="Cas7_Csh2/Csh2"/>
</dbReference>
<dbReference type="Proteomes" id="UP000187822">
    <property type="component" value="Chromosome I"/>
</dbReference>
<evidence type="ECO:0000313" key="1">
    <source>
        <dbReference type="EMBL" id="SJK85396.1"/>
    </source>
</evidence>
<dbReference type="KEGG" id="cdiv:CPM_1609"/>
<dbReference type="Pfam" id="PF05107">
    <property type="entry name" value="Cas_Cas7"/>
    <property type="match status" value="1"/>
</dbReference>
<dbReference type="EMBL" id="LT719092">
    <property type="protein sequence ID" value="SJK85396.1"/>
    <property type="molecule type" value="Genomic_DNA"/>
</dbReference>
<dbReference type="GO" id="GO:0043571">
    <property type="term" value="P:maintenance of CRISPR repeat elements"/>
    <property type="evidence" value="ECO:0007669"/>
    <property type="project" value="InterPro"/>
</dbReference>
<gene>
    <name evidence="1" type="ORF">CPM_1609</name>
</gene>
<reference evidence="2" key="1">
    <citation type="submission" date="2016-06" db="EMBL/GenBank/DDBJ databases">
        <authorList>
            <person name="Toshchakov V.S."/>
        </authorList>
    </citation>
    <scope>NUCLEOTIDE SEQUENCE [LARGE SCALE GENOMIC DNA]</scope>
    <source>
        <strain>PM4 (JCM 30641</strain>
        <strain evidence="2">\VKM B-2940)</strain>
    </source>
</reference>
<dbReference type="STRING" id="1673428.CPM_1609"/>
<dbReference type="NCBIfam" id="TIGR01595">
    <property type="entry name" value="cas_CT1132"/>
    <property type="match status" value="1"/>
</dbReference>
<accession>A0A1R4A8W8</accession>
<proteinExistence type="predicted"/>
<keyword evidence="2" id="KW-1185">Reference proteome</keyword>
<dbReference type="NCBIfam" id="TIGR02590">
    <property type="entry name" value="cas_Csh2"/>
    <property type="match status" value="1"/>
</dbReference>
<dbReference type="AlphaFoldDB" id="A0A1R4A8W8"/>
<evidence type="ECO:0000313" key="2">
    <source>
        <dbReference type="Proteomes" id="UP000187822"/>
    </source>
</evidence>